<dbReference type="InterPro" id="IPR005467">
    <property type="entry name" value="His_kinase_dom"/>
</dbReference>
<feature type="domain" description="Histidine kinase" evidence="15">
    <location>
        <begin position="149"/>
        <end position="342"/>
    </location>
</feature>
<keyword evidence="4" id="KW-0597">Phosphoprotein</keyword>
<gene>
    <name evidence="17" type="ORF">G4D64_00135</name>
    <name evidence="16" type="ORF">H1Z61_00135</name>
</gene>
<evidence type="ECO:0000256" key="10">
    <source>
        <dbReference type="ARBA" id="ARBA00022989"/>
    </source>
</evidence>
<dbReference type="PANTHER" id="PTHR24421">
    <property type="entry name" value="NITRATE/NITRITE SENSOR PROTEIN NARX-RELATED"/>
    <property type="match status" value="1"/>
</dbReference>
<dbReference type="Pfam" id="PF02518">
    <property type="entry name" value="HATPase_c"/>
    <property type="match status" value="1"/>
</dbReference>
<dbReference type="CDD" id="cd16917">
    <property type="entry name" value="HATPase_UhpB-NarQ-NarX-like"/>
    <property type="match status" value="1"/>
</dbReference>
<evidence type="ECO:0000256" key="8">
    <source>
        <dbReference type="ARBA" id="ARBA00022777"/>
    </source>
</evidence>
<keyword evidence="7 13" id="KW-0547">Nucleotide-binding</keyword>
<dbReference type="InterPro" id="IPR036890">
    <property type="entry name" value="HATPase_C_sf"/>
</dbReference>
<evidence type="ECO:0000256" key="5">
    <source>
        <dbReference type="ARBA" id="ARBA00022679"/>
    </source>
</evidence>
<dbReference type="SMART" id="SM00387">
    <property type="entry name" value="HATPase_c"/>
    <property type="match status" value="1"/>
</dbReference>
<comment type="caution">
    <text evidence="17">The sequence shown here is derived from an EMBL/GenBank/DDBJ whole genome shotgun (WGS) entry which is preliminary data.</text>
</comment>
<dbReference type="GO" id="GO:0000155">
    <property type="term" value="F:phosphorelay sensor kinase activity"/>
    <property type="evidence" value="ECO:0007669"/>
    <property type="project" value="UniProtKB-UniRule"/>
</dbReference>
<feature type="transmembrane region" description="Helical" evidence="14">
    <location>
        <begin position="7"/>
        <end position="30"/>
    </location>
</feature>
<keyword evidence="6 14" id="KW-0812">Transmembrane</keyword>
<protein>
    <recommendedName>
        <fullName evidence="13">Sensor histidine kinase</fullName>
        <ecNumber evidence="13">2.7.13.3</ecNumber>
    </recommendedName>
</protein>
<keyword evidence="10 14" id="KW-1133">Transmembrane helix</keyword>
<organism evidence="17 18">
    <name type="scientific">Bacillus aquiflavi</name>
    <dbReference type="NCBI Taxonomy" id="2672567"/>
    <lineage>
        <taxon>Bacteria</taxon>
        <taxon>Bacillati</taxon>
        <taxon>Bacillota</taxon>
        <taxon>Bacilli</taxon>
        <taxon>Bacillales</taxon>
        <taxon>Bacillaceae</taxon>
        <taxon>Bacillus</taxon>
    </lineage>
</organism>
<reference evidence="17 18" key="1">
    <citation type="submission" date="2020-02" db="EMBL/GenBank/DDBJ databases">
        <title>Bacillus aquiflavi sp. nov., isolated from yellow water of strong flavor Chinese baijiu in Yibin region of China.</title>
        <authorList>
            <person name="Xie J."/>
        </authorList>
    </citation>
    <scope>NUCLEOTIDE SEQUENCE [LARGE SCALE GENOMIC DNA]</scope>
    <source>
        <strain evidence="17 18">3H-10</strain>
    </source>
</reference>
<evidence type="ECO:0000313" key="16">
    <source>
        <dbReference type="EMBL" id="MBA4535576.1"/>
    </source>
</evidence>
<dbReference type="RefSeq" id="WP_163238833.1">
    <property type="nucleotide sequence ID" value="NZ_JAAIWN010000001.1"/>
</dbReference>
<dbReference type="PANTHER" id="PTHR24421:SF37">
    <property type="entry name" value="SENSOR HISTIDINE KINASE NARS"/>
    <property type="match status" value="1"/>
</dbReference>
<dbReference type="Proteomes" id="UP000472971">
    <property type="component" value="Unassembled WGS sequence"/>
</dbReference>
<dbReference type="PIRSF" id="PIRSF037431">
    <property type="entry name" value="STHK_LiaS"/>
    <property type="match status" value="1"/>
</dbReference>
<dbReference type="GO" id="GO:0005886">
    <property type="term" value="C:plasma membrane"/>
    <property type="evidence" value="ECO:0007669"/>
    <property type="project" value="UniProtKB-SubCell"/>
</dbReference>
<dbReference type="PROSITE" id="PS50109">
    <property type="entry name" value="HIS_KIN"/>
    <property type="match status" value="1"/>
</dbReference>
<dbReference type="GO" id="GO:0005524">
    <property type="term" value="F:ATP binding"/>
    <property type="evidence" value="ECO:0007669"/>
    <property type="project" value="UniProtKB-UniRule"/>
</dbReference>
<evidence type="ECO:0000256" key="7">
    <source>
        <dbReference type="ARBA" id="ARBA00022741"/>
    </source>
</evidence>
<dbReference type="AlphaFoldDB" id="A0A6B3VSL4"/>
<evidence type="ECO:0000256" key="13">
    <source>
        <dbReference type="PIRNR" id="PIRNR037431"/>
    </source>
</evidence>
<dbReference type="Pfam" id="PF07730">
    <property type="entry name" value="HisKA_3"/>
    <property type="match status" value="1"/>
</dbReference>
<evidence type="ECO:0000256" key="6">
    <source>
        <dbReference type="ARBA" id="ARBA00022692"/>
    </source>
</evidence>
<dbReference type="Gene3D" id="3.30.565.10">
    <property type="entry name" value="Histidine kinase-like ATPase, C-terminal domain"/>
    <property type="match status" value="1"/>
</dbReference>
<evidence type="ECO:0000256" key="11">
    <source>
        <dbReference type="ARBA" id="ARBA00023012"/>
    </source>
</evidence>
<sequence length="354" mass="39682">MSVRLIYFYYFVGTAFVVSCLSITAFVIVFDADWYEILFTKQLLSLPLSLFIIVSSMILGAIFSMIAGNFFKNKLEKVNTALLELANGNIQTLPQTDNGVEEITMMSVQIGHIQERLKEQVLLSQKMANERAAWSEKALKEVVSKERSRLARELHDSVSQQLFAASMLVAAINQQQDLTAPATKKQLTMIEGIITDAQSEMRALLLHLRPVQLEGKSLKSGIEELLRELSVKHSMEISWNIEEVELEKGVEDHLFRIVQEALSNTLRHAKAKSLEVLVKKFNQFILLKIVDDGIGFTMDQQKVGSYGLKNINERVSEIGGTVKIISFPNKGTSVEVRVPIFEKKDGSDDKGSVS</sequence>
<evidence type="ECO:0000256" key="3">
    <source>
        <dbReference type="ARBA" id="ARBA00022475"/>
    </source>
</evidence>
<keyword evidence="12 13" id="KW-0472">Membrane</keyword>
<dbReference type="Proteomes" id="UP000570010">
    <property type="component" value="Unassembled WGS sequence"/>
</dbReference>
<reference evidence="16 19" key="2">
    <citation type="submission" date="2020-07" db="EMBL/GenBank/DDBJ databases">
        <authorList>
            <person name="Feng H."/>
        </authorList>
    </citation>
    <scope>NUCLEOTIDE SEQUENCE [LARGE SCALE GENOMIC DNA]</scope>
    <source>
        <strain evidence="19">s-12</strain>
        <strain evidence="16">S-12</strain>
    </source>
</reference>
<feature type="transmembrane region" description="Helical" evidence="14">
    <location>
        <begin position="50"/>
        <end position="71"/>
    </location>
</feature>
<comment type="subcellular location">
    <subcellularLocation>
        <location evidence="2 13">Cell membrane</location>
        <topology evidence="2 13">Multi-pass membrane protein</topology>
    </subcellularLocation>
</comment>
<evidence type="ECO:0000259" key="15">
    <source>
        <dbReference type="PROSITE" id="PS50109"/>
    </source>
</evidence>
<dbReference type="EC" id="2.7.13.3" evidence="13"/>
<dbReference type="InterPro" id="IPR003594">
    <property type="entry name" value="HATPase_dom"/>
</dbReference>
<evidence type="ECO:0000256" key="14">
    <source>
        <dbReference type="SAM" id="Phobius"/>
    </source>
</evidence>
<evidence type="ECO:0000313" key="17">
    <source>
        <dbReference type="EMBL" id="NEY79952.1"/>
    </source>
</evidence>
<evidence type="ECO:0000256" key="4">
    <source>
        <dbReference type="ARBA" id="ARBA00022553"/>
    </source>
</evidence>
<name>A0A6B3VSL4_9BACI</name>
<evidence type="ECO:0000313" key="18">
    <source>
        <dbReference type="Proteomes" id="UP000472971"/>
    </source>
</evidence>
<evidence type="ECO:0000256" key="2">
    <source>
        <dbReference type="ARBA" id="ARBA00004651"/>
    </source>
</evidence>
<keyword evidence="11 13" id="KW-0902">Two-component regulatory system</keyword>
<proteinExistence type="predicted"/>
<keyword evidence="3 13" id="KW-1003">Cell membrane</keyword>
<keyword evidence="5 13" id="KW-0808">Transferase</keyword>
<evidence type="ECO:0000313" key="19">
    <source>
        <dbReference type="Proteomes" id="UP000570010"/>
    </source>
</evidence>
<keyword evidence="9 13" id="KW-0067">ATP-binding</keyword>
<dbReference type="SUPFAM" id="SSF55874">
    <property type="entry name" value="ATPase domain of HSP90 chaperone/DNA topoisomerase II/histidine kinase"/>
    <property type="match status" value="1"/>
</dbReference>
<keyword evidence="18" id="KW-1185">Reference proteome</keyword>
<dbReference type="EMBL" id="JACEIO010000001">
    <property type="protein sequence ID" value="MBA4535576.1"/>
    <property type="molecule type" value="Genomic_DNA"/>
</dbReference>
<accession>A0A6B3VSL4</accession>
<evidence type="ECO:0000256" key="9">
    <source>
        <dbReference type="ARBA" id="ARBA00022840"/>
    </source>
</evidence>
<evidence type="ECO:0000256" key="1">
    <source>
        <dbReference type="ARBA" id="ARBA00000085"/>
    </source>
</evidence>
<keyword evidence="8 13" id="KW-0418">Kinase</keyword>
<dbReference type="PROSITE" id="PS51257">
    <property type="entry name" value="PROKAR_LIPOPROTEIN"/>
    <property type="match status" value="1"/>
</dbReference>
<comment type="catalytic activity">
    <reaction evidence="1 13">
        <text>ATP + protein L-histidine = ADP + protein N-phospho-L-histidine.</text>
        <dbReference type="EC" id="2.7.13.3"/>
    </reaction>
</comment>
<dbReference type="InterPro" id="IPR011712">
    <property type="entry name" value="Sig_transdc_His_kin_sub3_dim/P"/>
</dbReference>
<dbReference type="GO" id="GO:0046983">
    <property type="term" value="F:protein dimerization activity"/>
    <property type="evidence" value="ECO:0007669"/>
    <property type="project" value="InterPro"/>
</dbReference>
<dbReference type="InterPro" id="IPR017202">
    <property type="entry name" value="LiaS/VraS"/>
</dbReference>
<dbReference type="InterPro" id="IPR050482">
    <property type="entry name" value="Sensor_HK_TwoCompSys"/>
</dbReference>
<dbReference type="Gene3D" id="1.20.5.1930">
    <property type="match status" value="1"/>
</dbReference>
<dbReference type="EMBL" id="JAAIWN010000001">
    <property type="protein sequence ID" value="NEY79952.1"/>
    <property type="molecule type" value="Genomic_DNA"/>
</dbReference>
<evidence type="ECO:0000256" key="12">
    <source>
        <dbReference type="ARBA" id="ARBA00023136"/>
    </source>
</evidence>